<dbReference type="InterPro" id="IPR003778">
    <property type="entry name" value="CT_A_B"/>
</dbReference>
<keyword evidence="3" id="KW-0067">ATP-binding</keyword>
<dbReference type="GO" id="GO:0005524">
    <property type="term" value="F:ATP binding"/>
    <property type="evidence" value="ECO:0007669"/>
    <property type="project" value="UniProtKB-KW"/>
</dbReference>
<dbReference type="PANTHER" id="PTHR43309">
    <property type="entry name" value="5-OXOPROLINASE SUBUNIT C"/>
    <property type="match status" value="1"/>
</dbReference>
<organism evidence="5 6">
    <name type="scientific">Idiomarina baltica</name>
    <dbReference type="NCBI Taxonomy" id="190892"/>
    <lineage>
        <taxon>Bacteria</taxon>
        <taxon>Pseudomonadati</taxon>
        <taxon>Pseudomonadota</taxon>
        <taxon>Gammaproteobacteria</taxon>
        <taxon>Alteromonadales</taxon>
        <taxon>Idiomarinaceae</taxon>
        <taxon>Idiomarina</taxon>
    </lineage>
</organism>
<dbReference type="STRING" id="314276.OS145_00987"/>
<dbReference type="Pfam" id="PF02626">
    <property type="entry name" value="CT_A_B"/>
    <property type="match status" value="1"/>
</dbReference>
<evidence type="ECO:0000313" key="6">
    <source>
        <dbReference type="Proteomes" id="UP000262878"/>
    </source>
</evidence>
<keyword evidence="1" id="KW-0547">Nucleotide-binding</keyword>
<dbReference type="EMBL" id="DMUP01000028">
    <property type="protein sequence ID" value="HAR55378.1"/>
    <property type="molecule type" value="Genomic_DNA"/>
</dbReference>
<evidence type="ECO:0000256" key="3">
    <source>
        <dbReference type="ARBA" id="ARBA00022840"/>
    </source>
</evidence>
<evidence type="ECO:0000313" key="5">
    <source>
        <dbReference type="EMBL" id="HAR55378.1"/>
    </source>
</evidence>
<sequence>MIEVIEPGMYATIQDFGRLGYLKKGLTRGGPIDENAFLWGNYLLKNEPGAAQIEIVLGGSKFKFSTAAAVAVCGADVSLKLDDEERNIWETFQVEAGQVLSIGPARSGLRAYLAVAGGIQVKPQWGSCATVKREQLGGHRGDGSALQKGDTLAIESSTCELTQRIPWRYRPDYSKPPVLGLIPGFQYDQFAMAEREKLSFHEYKISQQSDRMGIRLEGPAIEYAGKGLVSEGINIGSVQVPPNGQPIIMMNDRQTLGGYPKLGNISPLDLSRLAQCRPGQTVQFTRVEVAKVQQQLKNYYDFFGITPACQTDH</sequence>
<proteinExistence type="predicted"/>
<dbReference type="NCBIfam" id="TIGR00724">
    <property type="entry name" value="urea_amlyse_rel"/>
    <property type="match status" value="1"/>
</dbReference>
<protein>
    <submittedName>
        <fullName evidence="5">Allophanate hydrolase</fullName>
    </submittedName>
</protein>
<dbReference type="PANTHER" id="PTHR43309:SF4">
    <property type="entry name" value="CARBOXYLTRANSFERASE DOMAIN-CONTAINING PROTEIN"/>
    <property type="match status" value="1"/>
</dbReference>
<name>A0A348WLG6_9GAMM</name>
<comment type="caution">
    <text evidence="5">The sequence shown here is derived from an EMBL/GenBank/DDBJ whole genome shotgun (WGS) entry which is preliminary data.</text>
</comment>
<evidence type="ECO:0000256" key="2">
    <source>
        <dbReference type="ARBA" id="ARBA00022801"/>
    </source>
</evidence>
<dbReference type="Proteomes" id="UP000262878">
    <property type="component" value="Unassembled WGS sequence"/>
</dbReference>
<keyword evidence="2 5" id="KW-0378">Hydrolase</keyword>
<dbReference type="InterPro" id="IPR052708">
    <property type="entry name" value="PxpC"/>
</dbReference>
<feature type="domain" description="Carboxyltransferase" evidence="4">
    <location>
        <begin position="23"/>
        <end position="303"/>
    </location>
</feature>
<dbReference type="Gene3D" id="2.40.100.10">
    <property type="entry name" value="Cyclophilin-like"/>
    <property type="match status" value="1"/>
</dbReference>
<dbReference type="AlphaFoldDB" id="A0A348WLG6"/>
<dbReference type="GO" id="GO:0016787">
    <property type="term" value="F:hydrolase activity"/>
    <property type="evidence" value="ECO:0007669"/>
    <property type="project" value="UniProtKB-KW"/>
</dbReference>
<reference evidence="5 6" key="1">
    <citation type="journal article" date="2018" name="Nat. Biotechnol.">
        <title>A standardized bacterial taxonomy based on genome phylogeny substantially revises the tree of life.</title>
        <authorList>
            <person name="Parks D.H."/>
            <person name="Chuvochina M."/>
            <person name="Waite D.W."/>
            <person name="Rinke C."/>
            <person name="Skarshewski A."/>
            <person name="Chaumeil P.A."/>
            <person name="Hugenholtz P."/>
        </authorList>
    </citation>
    <scope>NUCLEOTIDE SEQUENCE [LARGE SCALE GENOMIC DNA]</scope>
    <source>
        <strain evidence="5">UBA9360</strain>
    </source>
</reference>
<gene>
    <name evidence="5" type="ORF">DCR58_01190</name>
</gene>
<evidence type="ECO:0000256" key="1">
    <source>
        <dbReference type="ARBA" id="ARBA00022741"/>
    </source>
</evidence>
<dbReference type="SUPFAM" id="SSF50891">
    <property type="entry name" value="Cyclophilin-like"/>
    <property type="match status" value="1"/>
</dbReference>
<dbReference type="InterPro" id="IPR029000">
    <property type="entry name" value="Cyclophilin-like_dom_sf"/>
</dbReference>
<dbReference type="SMART" id="SM00797">
    <property type="entry name" value="AHS2"/>
    <property type="match status" value="1"/>
</dbReference>
<evidence type="ECO:0000259" key="4">
    <source>
        <dbReference type="SMART" id="SM00797"/>
    </source>
</evidence>
<accession>A0A348WLG6</accession>
<dbReference type="RefSeq" id="WP_272978111.1">
    <property type="nucleotide sequence ID" value="NZ_DAIRLQ010000006.1"/>
</dbReference>